<proteinExistence type="predicted"/>
<accession>A0A2D2D6D6</accession>
<dbReference type="KEGG" id="mtw:CQW49_21370"/>
<geneLocation type="plasmid" evidence="2">
    <name>pob3b1</name>
</geneLocation>
<dbReference type="SUPFAM" id="SSF56935">
    <property type="entry name" value="Porins"/>
    <property type="match status" value="1"/>
</dbReference>
<name>A0A2D2D6D6_METT3</name>
<sequence length="396" mass="43846">MTENGDEQARDDARRRSNSFVRAASMTTLAASLLAAGAAQARVVVPFGDDDQWFSVGFGLRSFFSDVTRNNAPGTNSARVDLDRFRMFTSASFNQYLKATLNTEITGDSTIQVLDGYAQIEPMDQINVWGGRMLPPSDRSNLDGPFYLLGWSYPGVVSRYPGKVSGRMDGGTIWGKLFEKRLTYSFGVYDGHNQIVGASNQSGHPLFAGRVNLNLLDPDPDPAYYTSSTYFGGADVLGIGFAVQHQQDGVGNALQRADFTAWNVDLLFEKKLGEFGAVTFEGAYYRYYTNGVNDVATNLNGARSTDLVGGIRPGEAYMLGAGYLIPYVIGWGRLQPYFRYQSFRDTLAFTWERQYDMGATYVIDGHNLRITANYAVNQFTARKDADKFTLGLQIQF</sequence>
<gene>
    <name evidence="1" type="ORF">CQW49_21370</name>
</gene>
<keyword evidence="1" id="KW-0614">Plasmid</keyword>
<organism evidence="1 2">
    <name type="scientific">Methylosinus trichosporium (strain ATCC 35070 / NCIMB 11131 / UNIQEM 75 / OB3b)</name>
    <dbReference type="NCBI Taxonomy" id="595536"/>
    <lineage>
        <taxon>Bacteria</taxon>
        <taxon>Pseudomonadati</taxon>
        <taxon>Pseudomonadota</taxon>
        <taxon>Alphaproteobacteria</taxon>
        <taxon>Hyphomicrobiales</taxon>
        <taxon>Methylocystaceae</taxon>
        <taxon>Methylosinus</taxon>
    </lineage>
</organism>
<dbReference type="STRING" id="595536.GCA_000178815_00225"/>
<evidence type="ECO:0000313" key="1">
    <source>
        <dbReference type="EMBL" id="ATQ70558.1"/>
    </source>
</evidence>
<dbReference type="Gene3D" id="2.40.160.10">
    <property type="entry name" value="Porin"/>
    <property type="match status" value="1"/>
</dbReference>
<reference evidence="2" key="1">
    <citation type="submission" date="2017-10" db="EMBL/GenBank/DDBJ databases">
        <title>Completed PacBio SMRT sequence of Methylosinus trichosporium OB3b reveals presence of a third large plasmid.</title>
        <authorList>
            <person name="Charles T.C."/>
            <person name="Lynch M.D.J."/>
            <person name="Heil J.R."/>
            <person name="Cheng J."/>
        </authorList>
    </citation>
    <scope>NUCLEOTIDE SEQUENCE [LARGE SCALE GENOMIC DNA]</scope>
    <source>
        <strain evidence="2">OB3b</strain>
        <plasmid evidence="2">pob3b1</plasmid>
    </source>
</reference>
<dbReference type="RefSeq" id="WP_003612718.1">
    <property type="nucleotide sequence ID" value="NZ_ADVE02000002.1"/>
</dbReference>
<keyword evidence="2" id="KW-1185">Reference proteome</keyword>
<dbReference type="AlphaFoldDB" id="A0A2D2D6D6"/>
<dbReference type="EMBL" id="CP023738">
    <property type="protein sequence ID" value="ATQ70558.1"/>
    <property type="molecule type" value="Genomic_DNA"/>
</dbReference>
<evidence type="ECO:0008006" key="3">
    <source>
        <dbReference type="Google" id="ProtNLM"/>
    </source>
</evidence>
<dbReference type="InterPro" id="IPR023614">
    <property type="entry name" value="Porin_dom_sf"/>
</dbReference>
<evidence type="ECO:0000313" key="2">
    <source>
        <dbReference type="Proteomes" id="UP000230709"/>
    </source>
</evidence>
<dbReference type="Proteomes" id="UP000230709">
    <property type="component" value="Plasmid pOB3b1"/>
</dbReference>
<protein>
    <recommendedName>
        <fullName evidence="3">Porin</fullName>
    </recommendedName>
</protein>